<evidence type="ECO:0000259" key="3">
    <source>
        <dbReference type="Pfam" id="PF00501"/>
    </source>
</evidence>
<dbReference type="InterPro" id="IPR025110">
    <property type="entry name" value="AMP-bd_C"/>
</dbReference>
<comment type="similarity">
    <text evidence="1">Belongs to the ATP-dependent AMP-binding enzyme family.</text>
</comment>
<dbReference type="OrthoDB" id="9803968at2"/>
<dbReference type="InterPro" id="IPR045851">
    <property type="entry name" value="AMP-bd_C_sf"/>
</dbReference>
<dbReference type="EMBL" id="CP032828">
    <property type="protein sequence ID" value="AYJ85169.1"/>
    <property type="molecule type" value="Genomic_DNA"/>
</dbReference>
<evidence type="ECO:0000256" key="1">
    <source>
        <dbReference type="ARBA" id="ARBA00006432"/>
    </source>
</evidence>
<feature type="domain" description="AMP-dependent synthetase/ligase" evidence="3">
    <location>
        <begin position="47"/>
        <end position="391"/>
    </location>
</feature>
<name>A0A494T6Y9_SPHPE</name>
<feature type="domain" description="AMP-binding enzyme C-terminal" evidence="4">
    <location>
        <begin position="442"/>
        <end position="517"/>
    </location>
</feature>
<keyword evidence="5" id="KW-0614">Plasmid</keyword>
<dbReference type="GO" id="GO:0031956">
    <property type="term" value="F:medium-chain fatty acid-CoA ligase activity"/>
    <property type="evidence" value="ECO:0007669"/>
    <property type="project" value="TreeGrafter"/>
</dbReference>
<evidence type="ECO:0000256" key="2">
    <source>
        <dbReference type="ARBA" id="ARBA00022598"/>
    </source>
</evidence>
<dbReference type="Proteomes" id="UP000276254">
    <property type="component" value="Plasmid unnamed1"/>
</dbReference>
<accession>A0A494T6Y9</accession>
<dbReference type="Gene3D" id="3.40.50.12780">
    <property type="entry name" value="N-terminal domain of ligase-like"/>
    <property type="match status" value="1"/>
</dbReference>
<dbReference type="GO" id="GO:0006631">
    <property type="term" value="P:fatty acid metabolic process"/>
    <property type="evidence" value="ECO:0007669"/>
    <property type="project" value="TreeGrafter"/>
</dbReference>
<evidence type="ECO:0000313" key="5">
    <source>
        <dbReference type="EMBL" id="AYJ85169.1"/>
    </source>
</evidence>
<dbReference type="PANTHER" id="PTHR43201:SF5">
    <property type="entry name" value="MEDIUM-CHAIN ACYL-COA LIGASE ACSF2, MITOCHONDRIAL"/>
    <property type="match status" value="1"/>
</dbReference>
<dbReference type="InterPro" id="IPR000873">
    <property type="entry name" value="AMP-dep_synth/lig_dom"/>
</dbReference>
<reference evidence="5 6" key="1">
    <citation type="submission" date="2018-09" db="EMBL/GenBank/DDBJ databases">
        <title>Sphingomonas peninsula sp. nov., isolated from fildes peninsula, Antarctic soil.</title>
        <authorList>
            <person name="Yingchao G."/>
        </authorList>
    </citation>
    <scope>NUCLEOTIDE SEQUENCE [LARGE SCALE GENOMIC DNA]</scope>
    <source>
        <strain evidence="5 6">YZ-8</strain>
        <plasmid evidence="5 6">unnamed1</plasmid>
    </source>
</reference>
<gene>
    <name evidence="5" type="ORF">D3Y57_03835</name>
</gene>
<dbReference type="Pfam" id="PF13193">
    <property type="entry name" value="AMP-binding_C"/>
    <property type="match status" value="1"/>
</dbReference>
<dbReference type="Gene3D" id="3.30.300.30">
    <property type="match status" value="1"/>
</dbReference>
<dbReference type="InterPro" id="IPR042099">
    <property type="entry name" value="ANL_N_sf"/>
</dbReference>
<protein>
    <submittedName>
        <fullName evidence="5">Uncharacterized protein</fullName>
    </submittedName>
</protein>
<evidence type="ECO:0000259" key="4">
    <source>
        <dbReference type="Pfam" id="PF13193"/>
    </source>
</evidence>
<keyword evidence="6" id="KW-1185">Reference proteome</keyword>
<dbReference type="SUPFAM" id="SSF56801">
    <property type="entry name" value="Acetyl-CoA synthetase-like"/>
    <property type="match status" value="1"/>
</dbReference>
<evidence type="ECO:0000313" key="6">
    <source>
        <dbReference type="Proteomes" id="UP000276254"/>
    </source>
</evidence>
<sequence>MSLNASSNSGRQTLLAALNGSASIHAAAERAGALMPNGLLVISRATGIEEITLGSVMNRAPYVAAGMAAFGIRPGDVVAVQLPQGAELALCFAAVARLGAILLTITPSYGPDELGFVLRQSGARLLITPEHLRHSESRARVAAAGALPDLLAHIVVEAIGEFGWEALERSDLPIPSPAIIDREDDTLLVYTSGTTAAPKGVRHSHRSILNEIASIQISLGSRAHGAVVAPWPSGHIAGALVTYRFLLLGMTMLSLEHWDAERAVRLIESHRAVQGTGTPFHLTGLLDAAEATGCDISSLQDFQVGAAPVPSRLVERCSEKHIRTYRSYGSTEHPTSTYGSPLDPLEKRLTTEGRIVAGAELRTANDAGVLLDDGAEGEIVTRGPDRFSGYWDAGLDAEAFLPDGWYRSGDIGFVDADGYLVLTDRKKDIIIRGGENVSSKDVENHLSFHPSIAEVAVIAAPDERMGEAVAAVVVLRSGTTLDLPDIAAWFASRSVPRFKTPSILVIASELPRNSTGKVLKHALRDALRCAGTP</sequence>
<dbReference type="AlphaFoldDB" id="A0A494T6Y9"/>
<dbReference type="PANTHER" id="PTHR43201">
    <property type="entry name" value="ACYL-COA SYNTHETASE"/>
    <property type="match status" value="1"/>
</dbReference>
<dbReference type="KEGG" id="spha:D3Y57_03835"/>
<geneLocation type="plasmid" evidence="5">
    <name>unnamed1</name>
</geneLocation>
<dbReference type="RefSeq" id="WP_121151490.1">
    <property type="nucleotide sequence ID" value="NZ_CP032828.1"/>
</dbReference>
<organism evidence="5 6">
    <name type="scientific">Sphingomonas paeninsulae</name>
    <dbReference type="NCBI Taxonomy" id="2319844"/>
    <lineage>
        <taxon>Bacteria</taxon>
        <taxon>Pseudomonadati</taxon>
        <taxon>Pseudomonadota</taxon>
        <taxon>Alphaproteobacteria</taxon>
        <taxon>Sphingomonadales</taxon>
        <taxon>Sphingomonadaceae</taxon>
        <taxon>Sphingomonas</taxon>
    </lineage>
</organism>
<proteinExistence type="inferred from homology"/>
<dbReference type="GeneID" id="39491503"/>
<dbReference type="Pfam" id="PF00501">
    <property type="entry name" value="AMP-binding"/>
    <property type="match status" value="1"/>
</dbReference>
<keyword evidence="2" id="KW-0436">Ligase</keyword>